<sequence length="70" mass="8160">MNILSETRRFDSSKNRARRFDILSAERKSLRKSGSKQNSRKKNELEKWDPGRKRTETFSEPGDINGGTFL</sequence>
<accession>A0A2N0BJ58</accession>
<gene>
    <name evidence="2" type="ORF">CH379_20275</name>
</gene>
<feature type="compositionally biased region" description="Basic residues" evidence="1">
    <location>
        <begin position="29"/>
        <end position="40"/>
    </location>
</feature>
<feature type="compositionally biased region" description="Basic and acidic residues" evidence="1">
    <location>
        <begin position="41"/>
        <end position="57"/>
    </location>
</feature>
<accession>A0A2N0B3S9</accession>
<dbReference type="AlphaFoldDB" id="A0A2N0B3S9"/>
<reference evidence="2" key="1">
    <citation type="submission" date="2017-07" db="EMBL/GenBank/DDBJ databases">
        <title>Leptospira spp. isolated from tropical soils.</title>
        <authorList>
            <person name="Thibeaux R."/>
            <person name="Iraola G."/>
            <person name="Ferres I."/>
            <person name="Bierque E."/>
            <person name="Girault D."/>
            <person name="Soupe-Gilbert M.-E."/>
            <person name="Picardeau M."/>
            <person name="Goarant C."/>
        </authorList>
    </citation>
    <scope>NUCLEOTIDE SEQUENCE [LARGE SCALE GENOMIC DNA]</scope>
    <source>
        <strain evidence="2">ATI7-C-A5</strain>
    </source>
</reference>
<proteinExistence type="predicted"/>
<evidence type="ECO:0000313" key="2">
    <source>
        <dbReference type="EMBL" id="PJZ91148.1"/>
    </source>
</evidence>
<protein>
    <submittedName>
        <fullName evidence="2">Uncharacterized protein</fullName>
    </submittedName>
</protein>
<organism evidence="2">
    <name type="scientific">Leptospira ellisii</name>
    <dbReference type="NCBI Taxonomy" id="2023197"/>
    <lineage>
        <taxon>Bacteria</taxon>
        <taxon>Pseudomonadati</taxon>
        <taxon>Spirochaetota</taxon>
        <taxon>Spirochaetia</taxon>
        <taxon>Leptospirales</taxon>
        <taxon>Leptospiraceae</taxon>
        <taxon>Leptospira</taxon>
    </lineage>
</organism>
<comment type="caution">
    <text evidence="2">The sequence shown here is derived from an EMBL/GenBank/DDBJ whole genome shotgun (WGS) entry which is preliminary data.</text>
</comment>
<evidence type="ECO:0000256" key="1">
    <source>
        <dbReference type="SAM" id="MobiDB-lite"/>
    </source>
</evidence>
<feature type="region of interest" description="Disordered" evidence="1">
    <location>
        <begin position="22"/>
        <end position="70"/>
    </location>
</feature>
<dbReference type="EMBL" id="NPEF01000362">
    <property type="protein sequence ID" value="PJZ91148.1"/>
    <property type="molecule type" value="Genomic_DNA"/>
</dbReference>
<name>A0A2N0B3S9_9LEPT</name>